<dbReference type="InterPro" id="IPR027409">
    <property type="entry name" value="GroEL-like_apical_dom_sf"/>
</dbReference>
<feature type="non-terminal residue" evidence="5">
    <location>
        <position position="104"/>
    </location>
</feature>
<dbReference type="OrthoDB" id="10052040at2759"/>
<dbReference type="GO" id="GO:0140662">
    <property type="term" value="F:ATP-dependent protein folding chaperone"/>
    <property type="evidence" value="ECO:0007669"/>
    <property type="project" value="InterPro"/>
</dbReference>
<gene>
    <name evidence="5" type="ORF">CSUI_000616</name>
</gene>
<dbReference type="InterPro" id="IPR002423">
    <property type="entry name" value="Cpn60/GroEL/TCP-1"/>
</dbReference>
<evidence type="ECO:0000256" key="2">
    <source>
        <dbReference type="ARBA" id="ARBA00022741"/>
    </source>
</evidence>
<organism evidence="5 6">
    <name type="scientific">Cystoisospora suis</name>
    <dbReference type="NCBI Taxonomy" id="483139"/>
    <lineage>
        <taxon>Eukaryota</taxon>
        <taxon>Sar</taxon>
        <taxon>Alveolata</taxon>
        <taxon>Apicomplexa</taxon>
        <taxon>Conoidasida</taxon>
        <taxon>Coccidia</taxon>
        <taxon>Eucoccidiorida</taxon>
        <taxon>Eimeriorina</taxon>
        <taxon>Sarcocystidae</taxon>
        <taxon>Cystoisospora</taxon>
    </lineage>
</organism>
<dbReference type="FunFam" id="3.30.260.10:FF:000017">
    <property type="entry name" value="T-complex protein 1 subunit zeta"/>
    <property type="match status" value="1"/>
</dbReference>
<dbReference type="PANTHER" id="PTHR11353">
    <property type="entry name" value="CHAPERONIN"/>
    <property type="match status" value="1"/>
</dbReference>
<dbReference type="GO" id="GO:0005524">
    <property type="term" value="F:ATP binding"/>
    <property type="evidence" value="ECO:0007669"/>
    <property type="project" value="UniProtKB-KW"/>
</dbReference>
<dbReference type="Gene3D" id="3.50.7.10">
    <property type="entry name" value="GroEL"/>
    <property type="match status" value="1"/>
</dbReference>
<comment type="caution">
    <text evidence="5">The sequence shown here is derived from an EMBL/GenBank/DDBJ whole genome shotgun (WGS) entry which is preliminary data.</text>
</comment>
<dbReference type="EMBL" id="MIGC01000232">
    <property type="protein sequence ID" value="PHJ25530.1"/>
    <property type="molecule type" value="Genomic_DNA"/>
</dbReference>
<comment type="similarity">
    <text evidence="1">Belongs to the TCP-1 chaperonin family.</text>
</comment>
<proteinExistence type="inferred from homology"/>
<keyword evidence="3" id="KW-0067">ATP-binding</keyword>
<dbReference type="InterPro" id="IPR017998">
    <property type="entry name" value="Chaperone_TCP-1"/>
</dbReference>
<reference evidence="5 6" key="1">
    <citation type="journal article" date="2017" name="Int. J. Parasitol.">
        <title>The genome of the protozoan parasite Cystoisospora suis and a reverse vaccinology approach to identify vaccine candidates.</title>
        <authorList>
            <person name="Palmieri N."/>
            <person name="Shrestha A."/>
            <person name="Ruttkowski B."/>
            <person name="Beck T."/>
            <person name="Vogl C."/>
            <person name="Tomley F."/>
            <person name="Blake D.P."/>
            <person name="Joachim A."/>
        </authorList>
    </citation>
    <scope>NUCLEOTIDE SEQUENCE [LARGE SCALE GENOMIC DNA]</scope>
    <source>
        <strain evidence="5 6">Wien I</strain>
    </source>
</reference>
<evidence type="ECO:0000256" key="4">
    <source>
        <dbReference type="ARBA" id="ARBA00023186"/>
    </source>
</evidence>
<keyword evidence="6" id="KW-1185">Reference proteome</keyword>
<dbReference type="Proteomes" id="UP000221165">
    <property type="component" value="Unassembled WGS sequence"/>
</dbReference>
<dbReference type="VEuPathDB" id="ToxoDB:CSUI_000616"/>
<dbReference type="SUPFAM" id="SSF52029">
    <property type="entry name" value="GroEL apical domain-like"/>
    <property type="match status" value="1"/>
</dbReference>
<dbReference type="InterPro" id="IPR027413">
    <property type="entry name" value="GROEL-like_equatorial_sf"/>
</dbReference>
<dbReference type="Gene3D" id="3.30.260.10">
    <property type="entry name" value="TCP-1-like chaperonin intermediate domain"/>
    <property type="match status" value="1"/>
</dbReference>
<evidence type="ECO:0000313" key="5">
    <source>
        <dbReference type="EMBL" id="PHJ25530.1"/>
    </source>
</evidence>
<evidence type="ECO:0000256" key="1">
    <source>
        <dbReference type="ARBA" id="ARBA00008020"/>
    </source>
</evidence>
<keyword evidence="4" id="KW-0143">Chaperone</keyword>
<evidence type="ECO:0000256" key="3">
    <source>
        <dbReference type="ARBA" id="ARBA00022840"/>
    </source>
</evidence>
<dbReference type="RefSeq" id="XP_067927176.1">
    <property type="nucleotide sequence ID" value="XM_068060849.1"/>
</dbReference>
<evidence type="ECO:0000313" key="6">
    <source>
        <dbReference type="Proteomes" id="UP000221165"/>
    </source>
</evidence>
<accession>A0A2C6L0A0</accession>
<sequence>MERLTLCCGGNPVNSVEDLTIDDLGSAEHVYEKTLGDEKYTFVDGVRHPRSCCILIQAPNDHTIAQIKDALRDGLRSVKNAIEDKCLVPGAGAYEVAAYTALQV</sequence>
<name>A0A2C6L0A0_9APIC</name>
<dbReference type="SUPFAM" id="SSF54849">
    <property type="entry name" value="GroEL-intermediate domain like"/>
    <property type="match status" value="1"/>
</dbReference>
<dbReference type="AlphaFoldDB" id="A0A2C6L0A0"/>
<dbReference type="Pfam" id="PF00118">
    <property type="entry name" value="Cpn60_TCP1"/>
    <property type="match status" value="1"/>
</dbReference>
<dbReference type="InterPro" id="IPR027410">
    <property type="entry name" value="TCP-1-like_intermed_sf"/>
</dbReference>
<dbReference type="Gene3D" id="1.10.560.10">
    <property type="entry name" value="GroEL-like equatorial domain"/>
    <property type="match status" value="1"/>
</dbReference>
<dbReference type="GeneID" id="94424060"/>
<keyword evidence="2" id="KW-0547">Nucleotide-binding</keyword>
<protein>
    <submittedName>
        <fullName evidence="5">Tcp-1 chaperonin</fullName>
    </submittedName>
</protein>